<dbReference type="SUPFAM" id="SSF53062">
    <property type="entry name" value="PTS system fructose IIA component-like"/>
    <property type="match status" value="1"/>
</dbReference>
<dbReference type="Pfam" id="PF00874">
    <property type="entry name" value="PRD"/>
    <property type="match status" value="2"/>
</dbReference>
<dbReference type="SUPFAM" id="SSF52794">
    <property type="entry name" value="PTS system IIB component-like"/>
    <property type="match status" value="1"/>
</dbReference>
<dbReference type="Proteomes" id="UP000030588">
    <property type="component" value="Unassembled WGS sequence"/>
</dbReference>
<dbReference type="Gene3D" id="3.40.50.510">
    <property type="entry name" value="Phosphotransferase system, mannose-type IIA component"/>
    <property type="match status" value="1"/>
</dbReference>
<comment type="caution">
    <text evidence="9">The sequence shown here is derived from an EMBL/GenBank/DDBJ whole genome shotgun (WGS) entry which is preliminary data.</text>
</comment>
<dbReference type="Gene3D" id="1.10.1790.10">
    <property type="entry name" value="PRD domain"/>
    <property type="match status" value="2"/>
</dbReference>
<dbReference type="STRING" id="363870.NG54_08705"/>
<organism evidence="9 10">
    <name type="scientific">Heyndrickxia ginsengihumi</name>
    <dbReference type="NCBI Taxonomy" id="363870"/>
    <lineage>
        <taxon>Bacteria</taxon>
        <taxon>Bacillati</taxon>
        <taxon>Bacillota</taxon>
        <taxon>Bacilli</taxon>
        <taxon>Bacillales</taxon>
        <taxon>Bacillaceae</taxon>
        <taxon>Heyndrickxia</taxon>
    </lineage>
</organism>
<evidence type="ECO:0000259" key="7">
    <source>
        <dbReference type="PROSITE" id="PS51096"/>
    </source>
</evidence>
<dbReference type="GO" id="GO:0009401">
    <property type="term" value="P:phosphoenolpyruvate-dependent sugar phosphotransferase system"/>
    <property type="evidence" value="ECO:0007669"/>
    <property type="project" value="InterPro"/>
</dbReference>
<dbReference type="SUPFAM" id="SSF46785">
    <property type="entry name" value="Winged helix' DNA-binding domain"/>
    <property type="match status" value="1"/>
</dbReference>
<dbReference type="GO" id="GO:0016301">
    <property type="term" value="F:kinase activity"/>
    <property type="evidence" value="ECO:0007669"/>
    <property type="project" value="UniProtKB-KW"/>
</dbReference>
<dbReference type="InterPro" id="IPR027417">
    <property type="entry name" value="P-loop_NTPase"/>
</dbReference>
<evidence type="ECO:0000256" key="2">
    <source>
        <dbReference type="ARBA" id="ARBA00022741"/>
    </source>
</evidence>
<dbReference type="CDD" id="cd00009">
    <property type="entry name" value="AAA"/>
    <property type="match status" value="1"/>
</dbReference>
<evidence type="ECO:0000256" key="1">
    <source>
        <dbReference type="ARBA" id="ARBA00022679"/>
    </source>
</evidence>
<dbReference type="InterPro" id="IPR036095">
    <property type="entry name" value="PTS_EIIB-like_sf"/>
</dbReference>
<dbReference type="SUPFAM" id="SSF52540">
    <property type="entry name" value="P-loop containing nucleoside triphosphate hydrolases"/>
    <property type="match status" value="1"/>
</dbReference>
<reference evidence="9 10" key="1">
    <citation type="submission" date="2014-10" db="EMBL/GenBank/DDBJ databases">
        <title>Draft genome of phytase producing Bacillus ginsengihumi strain M2.11.</title>
        <authorList>
            <person name="Toymentseva A."/>
            <person name="Boulygina E.A."/>
            <person name="Kazakov S.V."/>
            <person name="Kayumov I."/>
            <person name="Suleimanova A.D."/>
            <person name="Mardanova A.M."/>
            <person name="Maria S.N."/>
            <person name="Sergey M.Y."/>
            <person name="Sharipova M.R."/>
        </authorList>
    </citation>
    <scope>NUCLEOTIDE SEQUENCE [LARGE SCALE GENOMIC DNA]</scope>
    <source>
        <strain evidence="9 10">M2.11</strain>
    </source>
</reference>
<evidence type="ECO:0000256" key="4">
    <source>
        <dbReference type="ARBA" id="ARBA00022840"/>
    </source>
</evidence>
<evidence type="ECO:0000256" key="3">
    <source>
        <dbReference type="ARBA" id="ARBA00022777"/>
    </source>
</evidence>
<dbReference type="PANTHER" id="PTHR32071:SF90">
    <property type="entry name" value="TRANSCRIPTIONAL REGULATORY PROTEIN LEVR"/>
    <property type="match status" value="1"/>
</dbReference>
<dbReference type="InterPro" id="IPR003593">
    <property type="entry name" value="AAA+_ATPase"/>
</dbReference>
<protein>
    <submittedName>
        <fullName evidence="9">PTS sugar transporter subunit IIA</fullName>
    </submittedName>
</protein>
<dbReference type="SUPFAM" id="SSF63520">
    <property type="entry name" value="PTS-regulatory domain, PRD"/>
    <property type="match status" value="2"/>
</dbReference>
<sequence>MKRIDKIYAYLVEKTENKTIDDFIQMEGITASEIAEDLGILRNNVSAELTKLLRQHKIIKIKGRPVHFLVRNRIEELLQCELPEDKQEYESIDEVLSYGKKKTVLREENIEEEPSPFDDLIGSKTSLRIQVEQAKAAILYPPHGLHTLIVGQTGVGKSLFANMMFNYAKQAAPFMKSAPFIVFNCADYSNNPQLLLSHVFGHTKGAFTGADSDKKGLVEKADGGILFLDEIHRLPPEGQEMIFYFMDTGTYSRLGETERKHTANVLIIGATTEDPESSLLKTFIRRIPILIRMPSFEERPSKDKIEIMKFLLATEANRVQKPIKIDAEAMKALIGNTSYGNIGQLKSNIQLVCANGFLHCLNEDLITIDFKNLPSEIKNGFFYLSRKSQEMQELSKLLGSDLTIYPEGENKALFEEDPYEPDFNLYNIIGDKVSFMMDQDVSDEDINRFLKLDIDIHLNKFYSKFSSNALTREKILKIVSEDILFFTEEVQDIVEKNLRQKVSERFLLAFSLHLTSFLKRVKSKQKASYTNIENVIYDRPKEYQVAMDICKMIEERFNTHVPIKEAMYLTILLTSLLEEPQAEHVAVLVAAHGSSTASSMVSVVKSLLGEGNVDSIDMPLDLSPKYILDEMKKRVKEIDMGKGVLLLVDMGSLTGFGDVITEETGIPTKTIDMVTTALVIEAIRKATIMEMDLEDIYESLKDFRGYGHYTAVKTVNDASSKPPAILTICSTGEGTAEKLKQMIEQILQNISRTDVNVIPLPINEIDDRKEMLIEEYEILLAVGIANPKIQVPFIPLESLFMADGEERIVTLIQNQQLLPSNPRSPVMVKEMSEESLNEFLTYLNPKKIIRSIMNFVEHLEKIEGKTFNNTTKINLNVHIGCALERAVLHDSLVYDTDVCEEKIIKKEAYKEAAAIFQKSFRITLADDELYYLVDMVENAIEKQSTYTS</sequence>
<dbReference type="PANTHER" id="PTHR32071">
    <property type="entry name" value="TRANSCRIPTIONAL REGULATORY PROTEIN"/>
    <property type="match status" value="1"/>
</dbReference>
<dbReference type="OrthoDB" id="9771372at2"/>
<accession>A0A0A6VDG7</accession>
<keyword evidence="2" id="KW-0547">Nucleotide-binding</keyword>
<dbReference type="GO" id="GO:0006355">
    <property type="term" value="P:regulation of DNA-templated transcription"/>
    <property type="evidence" value="ECO:0007669"/>
    <property type="project" value="InterPro"/>
</dbReference>
<dbReference type="Gene3D" id="3.40.50.300">
    <property type="entry name" value="P-loop containing nucleotide triphosphate hydrolases"/>
    <property type="match status" value="1"/>
</dbReference>
<keyword evidence="4" id="KW-0067">ATP-binding</keyword>
<dbReference type="RefSeq" id="WP_035354465.1">
    <property type="nucleotide sequence ID" value="NZ_JRUN01000021.1"/>
</dbReference>
<gene>
    <name evidence="9" type="ORF">NG54_08705</name>
</gene>
<dbReference type="InterPro" id="IPR011608">
    <property type="entry name" value="PRD"/>
</dbReference>
<feature type="domain" description="PTS EIIA type-4" evidence="7">
    <location>
        <begin position="584"/>
        <end position="719"/>
    </location>
</feature>
<dbReference type="Pfam" id="PF03610">
    <property type="entry name" value="EIIA-man"/>
    <property type="match status" value="1"/>
</dbReference>
<dbReference type="GO" id="GO:0003677">
    <property type="term" value="F:DNA binding"/>
    <property type="evidence" value="ECO:0007669"/>
    <property type="project" value="UniProtKB-KW"/>
</dbReference>
<dbReference type="PROSITE" id="PS51096">
    <property type="entry name" value="PTS_EIIA_TYPE_4"/>
    <property type="match status" value="1"/>
</dbReference>
<dbReference type="InterPro" id="IPR036662">
    <property type="entry name" value="PTS_EIIA_man-typ_sf"/>
</dbReference>
<dbReference type="EMBL" id="JRUN01000021">
    <property type="protein sequence ID" value="KHD85538.1"/>
    <property type="molecule type" value="Genomic_DNA"/>
</dbReference>
<evidence type="ECO:0000256" key="5">
    <source>
        <dbReference type="ARBA" id="ARBA00023125"/>
    </source>
</evidence>
<dbReference type="PROSITE" id="PS00676">
    <property type="entry name" value="SIGMA54_INTERACT_2"/>
    <property type="match status" value="1"/>
</dbReference>
<dbReference type="InterPro" id="IPR025943">
    <property type="entry name" value="Sigma_54_int_dom_ATP-bd_2"/>
</dbReference>
<keyword evidence="1" id="KW-0808">Transferase</keyword>
<name>A0A0A6VDG7_9BACI</name>
<keyword evidence="9" id="KW-0762">Sugar transport</keyword>
<dbReference type="PROSITE" id="PS50045">
    <property type="entry name" value="SIGMA54_INTERACT_4"/>
    <property type="match status" value="1"/>
</dbReference>
<dbReference type="InterPro" id="IPR033887">
    <property type="entry name" value="PTS_IIA_man"/>
</dbReference>
<dbReference type="InterPro" id="IPR036634">
    <property type="entry name" value="PRD_sf"/>
</dbReference>
<feature type="domain" description="PRD" evidence="8">
    <location>
        <begin position="478"/>
        <end position="583"/>
    </location>
</feature>
<dbReference type="GO" id="GO:0016020">
    <property type="term" value="C:membrane"/>
    <property type="evidence" value="ECO:0007669"/>
    <property type="project" value="InterPro"/>
</dbReference>
<dbReference type="GO" id="GO:0008982">
    <property type="term" value="F:protein-N(PI)-phosphohistidine-sugar phosphotransferase activity"/>
    <property type="evidence" value="ECO:0007669"/>
    <property type="project" value="InterPro"/>
</dbReference>
<evidence type="ECO:0000313" key="9">
    <source>
        <dbReference type="EMBL" id="KHD85538.1"/>
    </source>
</evidence>
<dbReference type="PROSITE" id="PS51372">
    <property type="entry name" value="PRD_2"/>
    <property type="match status" value="2"/>
</dbReference>
<dbReference type="GO" id="GO:0005524">
    <property type="term" value="F:ATP binding"/>
    <property type="evidence" value="ECO:0007669"/>
    <property type="project" value="UniProtKB-KW"/>
</dbReference>
<dbReference type="InterPro" id="IPR002078">
    <property type="entry name" value="Sigma_54_int"/>
</dbReference>
<keyword evidence="9" id="KW-0813">Transport</keyword>
<keyword evidence="3" id="KW-0418">Kinase</keyword>
<proteinExistence type="predicted"/>
<dbReference type="InterPro" id="IPR036390">
    <property type="entry name" value="WH_DNA-bd_sf"/>
</dbReference>
<dbReference type="AlphaFoldDB" id="A0A0A6VDG7"/>
<feature type="domain" description="PRD" evidence="8">
    <location>
        <begin position="843"/>
        <end position="946"/>
    </location>
</feature>
<dbReference type="CDD" id="cd00006">
    <property type="entry name" value="PTS_IIA_man"/>
    <property type="match status" value="1"/>
</dbReference>
<evidence type="ECO:0000259" key="6">
    <source>
        <dbReference type="PROSITE" id="PS50045"/>
    </source>
</evidence>
<dbReference type="InterPro" id="IPR004701">
    <property type="entry name" value="PTS_EIIA_man-typ"/>
</dbReference>
<evidence type="ECO:0000313" key="10">
    <source>
        <dbReference type="Proteomes" id="UP000030588"/>
    </source>
</evidence>
<evidence type="ECO:0000259" key="8">
    <source>
        <dbReference type="PROSITE" id="PS51372"/>
    </source>
</evidence>
<keyword evidence="5" id="KW-0238">DNA-binding</keyword>
<feature type="domain" description="Sigma-54 factor interaction" evidence="6">
    <location>
        <begin position="120"/>
        <end position="354"/>
    </location>
</feature>
<dbReference type="Pfam" id="PF00158">
    <property type="entry name" value="Sigma54_activat"/>
    <property type="match status" value="1"/>
</dbReference>
<dbReference type="SMART" id="SM00382">
    <property type="entry name" value="AAA"/>
    <property type="match status" value="1"/>
</dbReference>